<feature type="transmembrane region" description="Helical" evidence="1">
    <location>
        <begin position="114"/>
        <end position="132"/>
    </location>
</feature>
<keyword evidence="1" id="KW-1133">Transmembrane helix</keyword>
<feature type="transmembrane region" description="Helical" evidence="1">
    <location>
        <begin position="63"/>
        <end position="93"/>
    </location>
</feature>
<evidence type="ECO:0000313" key="3">
    <source>
        <dbReference type="Proteomes" id="UP000261905"/>
    </source>
</evidence>
<dbReference type="EMBL" id="QUBQ01000001">
    <property type="protein sequence ID" value="REK75830.1"/>
    <property type="molecule type" value="Genomic_DNA"/>
</dbReference>
<dbReference type="OrthoDB" id="2447941at2"/>
<keyword evidence="1" id="KW-0472">Membrane</keyword>
<dbReference type="Proteomes" id="UP000261905">
    <property type="component" value="Unassembled WGS sequence"/>
</dbReference>
<feature type="transmembrane region" description="Helical" evidence="1">
    <location>
        <begin position="382"/>
        <end position="400"/>
    </location>
</feature>
<evidence type="ECO:0000313" key="2">
    <source>
        <dbReference type="EMBL" id="REK75830.1"/>
    </source>
</evidence>
<accession>A0A371PHW9</accession>
<name>A0A371PHW9_9BACL</name>
<keyword evidence="1" id="KW-0812">Transmembrane</keyword>
<feature type="transmembrane region" description="Helical" evidence="1">
    <location>
        <begin position="309"/>
        <end position="331"/>
    </location>
</feature>
<gene>
    <name evidence="2" type="ORF">DX130_01775</name>
</gene>
<dbReference type="Pfam" id="PF05975">
    <property type="entry name" value="EcsB"/>
    <property type="match status" value="1"/>
</dbReference>
<dbReference type="InterPro" id="IPR010288">
    <property type="entry name" value="EcsB_ABC"/>
</dbReference>
<proteinExistence type="predicted"/>
<reference evidence="2 3" key="1">
    <citation type="submission" date="2018-08" db="EMBL/GenBank/DDBJ databases">
        <title>Paenibacillus sp. M4BSY-1, whole genome shotgun sequence.</title>
        <authorList>
            <person name="Tuo L."/>
        </authorList>
    </citation>
    <scope>NUCLEOTIDE SEQUENCE [LARGE SCALE GENOMIC DNA]</scope>
    <source>
        <strain evidence="2 3">M4BSY-1</strain>
    </source>
</reference>
<dbReference type="GO" id="GO:0016020">
    <property type="term" value="C:membrane"/>
    <property type="evidence" value="ECO:0007669"/>
    <property type="project" value="InterPro"/>
</dbReference>
<dbReference type="AlphaFoldDB" id="A0A371PHW9"/>
<protein>
    <recommendedName>
        <fullName evidence="4">ABC transporter permease</fullName>
    </recommendedName>
</protein>
<organism evidence="2 3">
    <name type="scientific">Paenibacillus paeoniae</name>
    <dbReference type="NCBI Taxonomy" id="2292705"/>
    <lineage>
        <taxon>Bacteria</taxon>
        <taxon>Bacillati</taxon>
        <taxon>Bacillota</taxon>
        <taxon>Bacilli</taxon>
        <taxon>Bacillales</taxon>
        <taxon>Paenibacillaceae</taxon>
        <taxon>Paenibacillus</taxon>
    </lineage>
</organism>
<feature type="transmembrane region" description="Helical" evidence="1">
    <location>
        <begin position="358"/>
        <end position="376"/>
    </location>
</feature>
<feature type="transmembrane region" description="Helical" evidence="1">
    <location>
        <begin position="138"/>
        <end position="157"/>
    </location>
</feature>
<feature type="transmembrane region" description="Helical" evidence="1">
    <location>
        <begin position="194"/>
        <end position="212"/>
    </location>
</feature>
<comment type="caution">
    <text evidence="2">The sequence shown here is derived from an EMBL/GenBank/DDBJ whole genome shotgun (WGS) entry which is preliminary data.</text>
</comment>
<evidence type="ECO:0008006" key="4">
    <source>
        <dbReference type="Google" id="ProtNLM"/>
    </source>
</evidence>
<feature type="transmembrane region" description="Helical" evidence="1">
    <location>
        <begin position="169"/>
        <end position="188"/>
    </location>
</feature>
<dbReference type="PIRSF" id="PIRSF037259">
    <property type="entry name" value="EcsB_ABC"/>
    <property type="match status" value="1"/>
</dbReference>
<dbReference type="RefSeq" id="WP_116042346.1">
    <property type="nucleotide sequence ID" value="NZ_QUBQ01000001.1"/>
</dbReference>
<sequence length="416" mass="47276">MLPANYDLAALWRGRAKDFRNEIKPYIRYMAMSGFPSFLSLIFIASAIGYFTLLRDVPPDFPIVLIGVLVLMPVLCWSPMRTYLAGADVVYLMPREYEMGPYLRSSFQRTTVKSVLLAAVVMLLYMPIYRQVGTGSGIEWLVFAAIVIKGANAAGGWQERKLAWNNMRLLLRSVRWLLTGLTLAVWLTSAPWQAMLFTLLCAGLATLCYRLPQRHRFPWERLIAEETVTRRRYYAFFGLFIDVPVLPSSIRRRAYLSWILPRIPFAHRYTFNYLFSATLFRSEIGGILIRILMLGALVNYMVADAASLLGWVTAFVYGLFGIVFSLQLGGLRSVHRYSVWKHVYPLPDDKQTEQLIQVDRLALAAGLLLLWVPAAVPLLLKGIIAPPVVMLVGALAYLAIRPMRLRRKIKSDADED</sequence>
<evidence type="ECO:0000256" key="1">
    <source>
        <dbReference type="SAM" id="Phobius"/>
    </source>
</evidence>
<feature type="transmembrane region" description="Helical" evidence="1">
    <location>
        <begin position="29"/>
        <end position="51"/>
    </location>
</feature>
<keyword evidence="3" id="KW-1185">Reference proteome</keyword>